<gene>
    <name evidence="1" type="ORF">FNW02_06530</name>
</gene>
<name>A0AA40SV19_9NOST</name>
<evidence type="ECO:0000313" key="1">
    <source>
        <dbReference type="EMBL" id="MBD6615502.1"/>
    </source>
</evidence>
<organism evidence="1 2">
    <name type="scientific">Komarekiella delphini-convector SJRDD-AB1</name>
    <dbReference type="NCBI Taxonomy" id="2593771"/>
    <lineage>
        <taxon>Bacteria</taxon>
        <taxon>Bacillati</taxon>
        <taxon>Cyanobacteriota</taxon>
        <taxon>Cyanophyceae</taxon>
        <taxon>Nostocales</taxon>
        <taxon>Nostocaceae</taxon>
        <taxon>Komarekiella</taxon>
        <taxon>Komarekiella delphini-convector</taxon>
    </lineage>
</organism>
<protein>
    <submittedName>
        <fullName evidence="1">Sigma-70 family RNA polymerase sigma factor</fullName>
    </submittedName>
</protein>
<dbReference type="RefSeq" id="WP_191756754.1">
    <property type="nucleotide sequence ID" value="NZ_VJXY01000005.1"/>
</dbReference>
<keyword evidence="2" id="KW-1185">Reference proteome</keyword>
<reference evidence="1" key="1">
    <citation type="submission" date="2019-07" db="EMBL/GenBank/DDBJ databases">
        <title>Toxilogical consequences of a new and cryptic species of cyanobacteria (Komarekiella delphini-convector) recovered from the epidermis of a bottlenose dolphin and 1500 ft. in the air.</title>
        <authorList>
            <person name="Brown A.O."/>
            <person name="Dvorak P."/>
            <person name="Villanueva C.D."/>
            <person name="Foss A.J."/>
            <person name="Garvey A.D."/>
            <person name="Gibson Q.A."/>
            <person name="Johansen J.R."/>
            <person name="Casamatta D.A."/>
        </authorList>
    </citation>
    <scope>NUCLEOTIDE SEQUENCE</scope>
    <source>
        <strain evidence="1">SJRDD-AB1</strain>
    </source>
</reference>
<dbReference type="Proteomes" id="UP001165986">
    <property type="component" value="Unassembled WGS sequence"/>
</dbReference>
<dbReference type="AlphaFoldDB" id="A0AA40SV19"/>
<comment type="caution">
    <text evidence="1">The sequence shown here is derived from an EMBL/GenBank/DDBJ whole genome shotgun (WGS) entry which is preliminary data.</text>
</comment>
<sequence length="235" mass="27751">MVNGRFAGASPNEDLDQRLQQYAKEIQQYPPQSLNRRLALNRLVQEILKSGRLGRPQKQLWSASLYEDLYNEAFQKTLLEICEKIDSYNPEYPVLAWVNFRLNFQFIDVVNDYRKQGITQIPKSDKTEQIAHLPSLDDLDNFVSVEDTLSNAQILQQFIEEDPERLLQKQRLRELPEITFQSLVWARFVEGQTWLEIATSLDVSAQTLCSFFNRQLKELIPYFQKYLIPKRYIER</sequence>
<evidence type="ECO:0000313" key="2">
    <source>
        <dbReference type="Proteomes" id="UP001165986"/>
    </source>
</evidence>
<accession>A0AA40SV19</accession>
<dbReference type="EMBL" id="VJXY01000005">
    <property type="protein sequence ID" value="MBD6615502.1"/>
    <property type="molecule type" value="Genomic_DNA"/>
</dbReference>
<proteinExistence type="predicted"/>